<protein>
    <submittedName>
        <fullName evidence="2">Glycosyltransferase</fullName>
        <ecNumber evidence="2">2.4.-.-</ecNumber>
    </submittedName>
</protein>
<evidence type="ECO:0000259" key="1">
    <source>
        <dbReference type="Pfam" id="PF13439"/>
    </source>
</evidence>
<dbReference type="EC" id="2.4.-.-" evidence="2"/>
<sequence length="421" mass="46077">MLDRTDKADETPLTICDLTQSWSETGGGIGTYIRRKRRYILEQTPFRHLLIVPGEEDSVRIDGRSIHCTVKSPLVPKRTNYRLLLRNKKVRELLERFQPDVIECQDAYNLPWAALRHARQHPGTATVGGYCTDFPTVYVGETLEGWGYPKIARWARDRAYAYCRKLYSRFDAVYAMSVHGGGAKLKALGIDPVHNMHRGVHLTSFKPERRDPLLREDLGVAPDAPLLIYVGRLDGEKGADVVGNAFRRLPEELGAHLLLLGHGPMREELAASHPRIHAPGFVSDRDLLARWLASADLYVSGMAFETFGISIIEAQASGLPVVGVSAGAMIDRVPEGAGLLVEPGDDVAMAKAIEKVLGGDMAAMSAKARTLAEPYSWANAMERLFGAIYPAALAEAGKRAEAAGKIDAAQEARLASQAISS</sequence>
<dbReference type="GO" id="GO:0016757">
    <property type="term" value="F:glycosyltransferase activity"/>
    <property type="evidence" value="ECO:0007669"/>
    <property type="project" value="UniProtKB-KW"/>
</dbReference>
<dbReference type="SUPFAM" id="SSF53756">
    <property type="entry name" value="UDP-Glycosyltransferase/glycogen phosphorylase"/>
    <property type="match status" value="1"/>
</dbReference>
<feature type="domain" description="Glycosyltransferase subfamily 4-like N-terminal" evidence="1">
    <location>
        <begin position="27"/>
        <end position="202"/>
    </location>
</feature>
<keyword evidence="3" id="KW-1185">Reference proteome</keyword>
<name>A0A9X2EL17_9SPHN</name>
<dbReference type="RefSeq" id="WP_252113385.1">
    <property type="nucleotide sequence ID" value="NZ_JAMSHT010000001.1"/>
</dbReference>
<dbReference type="Pfam" id="PF13692">
    <property type="entry name" value="Glyco_trans_1_4"/>
    <property type="match status" value="1"/>
</dbReference>
<dbReference type="Pfam" id="PF13439">
    <property type="entry name" value="Glyco_transf_4"/>
    <property type="match status" value="1"/>
</dbReference>
<dbReference type="Proteomes" id="UP001155128">
    <property type="component" value="Unassembled WGS sequence"/>
</dbReference>
<proteinExistence type="predicted"/>
<evidence type="ECO:0000313" key="2">
    <source>
        <dbReference type="EMBL" id="MCM8557372.1"/>
    </source>
</evidence>
<dbReference type="Gene3D" id="3.40.50.2000">
    <property type="entry name" value="Glycogen Phosphorylase B"/>
    <property type="match status" value="2"/>
</dbReference>
<keyword evidence="2" id="KW-0328">Glycosyltransferase</keyword>
<dbReference type="PANTHER" id="PTHR45947">
    <property type="entry name" value="SULFOQUINOVOSYL TRANSFERASE SQD2"/>
    <property type="match status" value="1"/>
</dbReference>
<evidence type="ECO:0000313" key="3">
    <source>
        <dbReference type="Proteomes" id="UP001155128"/>
    </source>
</evidence>
<organism evidence="2 3">
    <name type="scientific">Sphingomicrobium sediminis</name>
    <dbReference type="NCBI Taxonomy" id="2950949"/>
    <lineage>
        <taxon>Bacteria</taxon>
        <taxon>Pseudomonadati</taxon>
        <taxon>Pseudomonadota</taxon>
        <taxon>Alphaproteobacteria</taxon>
        <taxon>Sphingomonadales</taxon>
        <taxon>Sphingomonadaceae</taxon>
        <taxon>Sphingomicrobium</taxon>
    </lineage>
</organism>
<dbReference type="EMBL" id="JAMSHT010000001">
    <property type="protein sequence ID" value="MCM8557372.1"/>
    <property type="molecule type" value="Genomic_DNA"/>
</dbReference>
<keyword evidence="2" id="KW-0808">Transferase</keyword>
<dbReference type="InterPro" id="IPR028098">
    <property type="entry name" value="Glyco_trans_4-like_N"/>
</dbReference>
<dbReference type="InterPro" id="IPR050194">
    <property type="entry name" value="Glycosyltransferase_grp1"/>
</dbReference>
<reference evidence="2" key="1">
    <citation type="submission" date="2022-06" db="EMBL/GenBank/DDBJ databases">
        <title>Sphingomicrobium sedimins sp. nov., a marine bacterium isolated from tidal flat.</title>
        <authorList>
            <person name="Kim C.-H."/>
            <person name="Yoo Y."/>
            <person name="Kim J.-J."/>
        </authorList>
    </citation>
    <scope>NUCLEOTIDE SEQUENCE</scope>
    <source>
        <strain evidence="2">GRR-S6-50</strain>
    </source>
</reference>
<dbReference type="PANTHER" id="PTHR45947:SF3">
    <property type="entry name" value="SULFOQUINOVOSYL TRANSFERASE SQD2"/>
    <property type="match status" value="1"/>
</dbReference>
<gene>
    <name evidence="2" type="ORF">NDO55_06010</name>
</gene>
<accession>A0A9X2EL17</accession>
<dbReference type="AlphaFoldDB" id="A0A9X2EL17"/>
<comment type="caution">
    <text evidence="2">The sequence shown here is derived from an EMBL/GenBank/DDBJ whole genome shotgun (WGS) entry which is preliminary data.</text>
</comment>